<dbReference type="EMBL" id="CP001014">
    <property type="protein sequence ID" value="ACB38986.1"/>
    <property type="molecule type" value="Genomic_DNA"/>
</dbReference>
<evidence type="ECO:0000313" key="1">
    <source>
        <dbReference type="EMBL" id="ACB38986.1"/>
    </source>
</evidence>
<dbReference type="KEGG" id="tne:Tneu_0028"/>
<protein>
    <submittedName>
        <fullName evidence="1">Uncharacterized protein</fullName>
    </submittedName>
</protein>
<dbReference type="Proteomes" id="UP000001694">
    <property type="component" value="Chromosome"/>
</dbReference>
<dbReference type="GeneID" id="6164906"/>
<evidence type="ECO:0000313" key="2">
    <source>
        <dbReference type="Proteomes" id="UP000001694"/>
    </source>
</evidence>
<dbReference type="eggNOG" id="arCOG08085">
    <property type="taxonomic scope" value="Archaea"/>
</dbReference>
<dbReference type="STRING" id="444157.Tneu_0028"/>
<dbReference type="RefSeq" id="WP_012349408.1">
    <property type="nucleotide sequence ID" value="NC_010525.1"/>
</dbReference>
<dbReference type="HOGENOM" id="CLU_2730574_0_0_2"/>
<gene>
    <name evidence="1" type="ordered locus">Tneu_0028</name>
</gene>
<reference evidence="1" key="1">
    <citation type="submission" date="2008-03" db="EMBL/GenBank/DDBJ databases">
        <title>Complete sequence of Thermoproteus neutrophilus V24Sta.</title>
        <authorList>
            <consortium name="US DOE Joint Genome Institute"/>
            <person name="Copeland A."/>
            <person name="Lucas S."/>
            <person name="Lapidus A."/>
            <person name="Glavina del Rio T."/>
            <person name="Dalin E."/>
            <person name="Tice H."/>
            <person name="Bruce D."/>
            <person name="Goodwin L."/>
            <person name="Pitluck S."/>
            <person name="Sims D."/>
            <person name="Brettin T."/>
            <person name="Detter J.C."/>
            <person name="Han C."/>
            <person name="Kuske C.R."/>
            <person name="Schmutz J."/>
            <person name="Larimer F."/>
            <person name="Land M."/>
            <person name="Hauser L."/>
            <person name="Kyrpides N."/>
            <person name="Mikhailova N."/>
            <person name="Biddle J.F."/>
            <person name="Zhang Z."/>
            <person name="Fitz-Gibbon S.T."/>
            <person name="Lowe T.M."/>
            <person name="Saltikov C."/>
            <person name="House C.H."/>
            <person name="Richardson P."/>
        </authorList>
    </citation>
    <scope>NUCLEOTIDE SEQUENCE [LARGE SCALE GENOMIC DNA]</scope>
    <source>
        <strain evidence="1">V24Sta</strain>
    </source>
</reference>
<dbReference type="AlphaFoldDB" id="B1Y9R4"/>
<name>B1Y9R4_PYRNV</name>
<accession>B1Y9R4</accession>
<sequence>MLYYGRPEDLARAVRREIELLGALLNIDERLDAFIKRKIELLNRCLSQVERLPQGEYQLIAVGGCEIVPI</sequence>
<organism evidence="1 2">
    <name type="scientific">Pyrobaculum neutrophilum (strain DSM 2338 / JCM 9278 / NBRC 100436 / V24Sta)</name>
    <name type="common">Thermoproteus neutrophilus</name>
    <dbReference type="NCBI Taxonomy" id="444157"/>
    <lineage>
        <taxon>Archaea</taxon>
        <taxon>Thermoproteota</taxon>
        <taxon>Thermoprotei</taxon>
        <taxon>Thermoproteales</taxon>
        <taxon>Thermoproteaceae</taxon>
        <taxon>Pyrobaculum</taxon>
    </lineage>
</organism>
<proteinExistence type="predicted"/>
<keyword evidence="2" id="KW-1185">Reference proteome</keyword>
<dbReference type="OrthoDB" id="374084at2157"/>